<sequence>MSSGPSVSRVHEQSAPALDRIIRMLNDTFALQLRKPDVTLSPRKYRERPRSDEESRVDDIYRKIHFLHHGKDNRLATCLGRFQHEGRAILSELASRNSDALISAATRALLQECLLEILRNVDDPESKQWSKRESEETPEYAPKRARGQGQPPYSYEHHDAVDALPVRSIYSFASSGAAGASGGRPRGEARQPSSQQRSFNQSFLSSRASFHSEVFSSKYTQDASFVSQTTVDSGSPGKSNSYEYSQRAAVESFSESSGSSQNRNILQQVGHSPPRRPNEAAGESQYYPVDQSESLVMSSSRPPQNTSGSTSKALEGKLANIWRGYMRLQAIPRIVANEIVKIAKLPHPELTEAPLAVVWEIARAALHCNVPLDQFDLLYEPNDRWHNQHSLRDIISKHPLFHGKSLPQPSDSVAWQTALGDFQTKVKAVVLTAELVYNRDASGPLYGLRLHPLELSLGHRLSRRFGADRFLEIIMPSPSVSIDDEPRVLKEGRGDSLEKIVDWLTRSRHNFLGRSWKPFFLRNVKKSPGNRGTPTERIYLFACNGHNFRNPIAPDDIPPLEEALEMRSRTKLKLSGLLRWAIGIGDERNSGQPFTKLFSRLALSLSRTWPTTVLEKHQIIIRRKDIGTGEMAMNDGIGRISPSLAKKVAESLGLSDCPSCFQGRLGSAKGLWLIDVDSDEDSESDWVEIYPSQNKWECDFEDPHHRTLEIRNWPSELRSASLNRQFIPVLEARSPQPDEMRRAISEHLERALHADLGEQAAAVEEPMGLRLWMHQSGPSKNDRSLDGYTEFLAGLPNSNADKVAFLLDSGFDQRRMEYLKDLVWELCKKKAETLKTKMNITIPCSAYIYMVADFSSTLEEGEVHLSFSTKFQVEGFSDTLLEHMDILVARAPAHLPSDIQRVRVVSRPELRRLKDVIVFSTKGNIPLADKLSGGDYDGDLAWVCWDQNIVKNFENAPVPEKLDLIESGYLRKLTTKFARMLDNVERSSYYRHGVNKSDYLEDACTDFISQSFLFNLQPSFLGRCTKYKEKLCYMNNTVQDGAAIHLSQLLGYLVDQSKQGIEFTNEDWLRFCREKLGKKSTFLPEPEYAKEKGGIRKPDRRGRLHILDYLRFDVADTIIDEVLTSFSKTINANNAMAYDEDLTKLHNLYDERARSSPGCRQLLTYLRKEIGILLNEWRVSLRDGIENLKFANKVEAIYQKWLDIEAPAELLASGEFPELLQDSTKDSALSNWELLKASTTFKSHYKNGYKFVWYMAGKQLAHIKAMAHRVPGETAKVMVIPEMWGILRPDKKLIMSLTIQRQAARDSESAVALEEVFEFDDNGTVIDDA</sequence>
<dbReference type="Gene3D" id="1.10.8.790">
    <property type="entry name" value="RNA-dependent RNA polymerase, slab domain, helical subdomain-like"/>
    <property type="match status" value="1"/>
</dbReference>
<dbReference type="Pfam" id="PF05183">
    <property type="entry name" value="RdRP"/>
    <property type="match status" value="1"/>
</dbReference>
<organism evidence="4 5">
    <name type="scientific">Trichoderma cornu-damae</name>
    <dbReference type="NCBI Taxonomy" id="654480"/>
    <lineage>
        <taxon>Eukaryota</taxon>
        <taxon>Fungi</taxon>
        <taxon>Dikarya</taxon>
        <taxon>Ascomycota</taxon>
        <taxon>Pezizomycotina</taxon>
        <taxon>Sordariomycetes</taxon>
        <taxon>Hypocreomycetidae</taxon>
        <taxon>Hypocreales</taxon>
        <taxon>Hypocreaceae</taxon>
        <taxon>Trichoderma</taxon>
    </lineage>
</organism>
<dbReference type="InterPro" id="IPR057596">
    <property type="entry name" value="RDRP_core"/>
</dbReference>
<dbReference type="InterPro" id="IPR007855">
    <property type="entry name" value="RDRP"/>
</dbReference>
<keyword evidence="1" id="KW-0694">RNA-binding</keyword>
<feature type="region of interest" description="Disordered" evidence="2">
    <location>
        <begin position="175"/>
        <end position="201"/>
    </location>
</feature>
<dbReference type="EC" id="2.7.7.48" evidence="1"/>
<evidence type="ECO:0000313" key="4">
    <source>
        <dbReference type="EMBL" id="KAH6606910.1"/>
    </source>
</evidence>
<dbReference type="PANTHER" id="PTHR23079">
    <property type="entry name" value="RNA-DEPENDENT RNA POLYMERASE"/>
    <property type="match status" value="1"/>
</dbReference>
<feature type="region of interest" description="Disordered" evidence="2">
    <location>
        <begin position="250"/>
        <end position="283"/>
    </location>
</feature>
<dbReference type="GO" id="GO:0003723">
    <property type="term" value="F:RNA binding"/>
    <property type="evidence" value="ECO:0007669"/>
    <property type="project" value="UniProtKB-KW"/>
</dbReference>
<dbReference type="GO" id="GO:0030422">
    <property type="term" value="P:siRNA processing"/>
    <property type="evidence" value="ECO:0007669"/>
    <property type="project" value="TreeGrafter"/>
</dbReference>
<gene>
    <name evidence="4" type="ORF">Trco_006063</name>
</gene>
<keyword evidence="1" id="KW-0808">Transferase</keyword>
<proteinExistence type="inferred from homology"/>
<comment type="similarity">
    <text evidence="1">Belongs to the RdRP family.</text>
</comment>
<dbReference type="Proteomes" id="UP000827724">
    <property type="component" value="Unassembled WGS sequence"/>
</dbReference>
<keyword evidence="1" id="KW-0696">RNA-directed RNA polymerase</keyword>
<evidence type="ECO:0000313" key="5">
    <source>
        <dbReference type="Proteomes" id="UP000827724"/>
    </source>
</evidence>
<feature type="region of interest" description="Disordered" evidence="2">
    <location>
        <begin position="125"/>
        <end position="156"/>
    </location>
</feature>
<evidence type="ECO:0000259" key="3">
    <source>
        <dbReference type="Pfam" id="PF05183"/>
    </source>
</evidence>
<protein>
    <recommendedName>
        <fullName evidence="1">RNA-dependent RNA polymerase</fullName>
        <ecNumber evidence="1">2.7.7.48</ecNumber>
    </recommendedName>
</protein>
<keyword evidence="5" id="KW-1185">Reference proteome</keyword>
<feature type="compositionally biased region" description="Polar residues" evidence="2">
    <location>
        <begin position="191"/>
        <end position="201"/>
    </location>
</feature>
<dbReference type="GO" id="GO:0031380">
    <property type="term" value="C:nuclear RNA-directed RNA polymerase complex"/>
    <property type="evidence" value="ECO:0007669"/>
    <property type="project" value="TreeGrafter"/>
</dbReference>
<feature type="compositionally biased region" description="Low complexity" evidence="2">
    <location>
        <begin position="251"/>
        <end position="260"/>
    </location>
</feature>
<accession>A0A9P8QK83</accession>
<comment type="caution">
    <text evidence="4">The sequence shown here is derived from an EMBL/GenBank/DDBJ whole genome shotgun (WGS) entry which is preliminary data.</text>
</comment>
<dbReference type="EMBL" id="JAIWOZ010000004">
    <property type="protein sequence ID" value="KAH6606910.1"/>
    <property type="molecule type" value="Genomic_DNA"/>
</dbReference>
<evidence type="ECO:0000256" key="2">
    <source>
        <dbReference type="SAM" id="MobiDB-lite"/>
    </source>
</evidence>
<keyword evidence="1" id="KW-0548">Nucleotidyltransferase</keyword>
<feature type="compositionally biased region" description="Basic and acidic residues" evidence="2">
    <location>
        <begin position="125"/>
        <end position="135"/>
    </location>
</feature>
<name>A0A9P8QK83_9HYPO</name>
<evidence type="ECO:0000256" key="1">
    <source>
        <dbReference type="RuleBase" id="RU363098"/>
    </source>
</evidence>
<feature type="compositionally biased region" description="Polar residues" evidence="2">
    <location>
        <begin position="261"/>
        <end position="270"/>
    </location>
</feature>
<dbReference type="OrthoDB" id="10055769at2759"/>
<feature type="region of interest" description="Disordered" evidence="2">
    <location>
        <begin position="293"/>
        <end position="312"/>
    </location>
</feature>
<comment type="catalytic activity">
    <reaction evidence="1">
        <text>RNA(n) + a ribonucleoside 5'-triphosphate = RNA(n+1) + diphosphate</text>
        <dbReference type="Rhea" id="RHEA:21248"/>
        <dbReference type="Rhea" id="RHEA-COMP:14527"/>
        <dbReference type="Rhea" id="RHEA-COMP:17342"/>
        <dbReference type="ChEBI" id="CHEBI:33019"/>
        <dbReference type="ChEBI" id="CHEBI:61557"/>
        <dbReference type="ChEBI" id="CHEBI:140395"/>
        <dbReference type="EC" id="2.7.7.48"/>
    </reaction>
</comment>
<dbReference type="PANTHER" id="PTHR23079:SF14">
    <property type="entry name" value="RNA-DEPENDENT RNA POLYMERASE"/>
    <property type="match status" value="1"/>
</dbReference>
<reference evidence="4" key="1">
    <citation type="submission" date="2021-08" db="EMBL/GenBank/DDBJ databases">
        <title>Chromosome-Level Trichoderma cornu-damae using Hi-C Data.</title>
        <authorList>
            <person name="Kim C.S."/>
        </authorList>
    </citation>
    <scope>NUCLEOTIDE SEQUENCE</scope>
    <source>
        <strain evidence="4">KA19-0412C</strain>
    </source>
</reference>
<dbReference type="GO" id="GO:0003968">
    <property type="term" value="F:RNA-directed RNA polymerase activity"/>
    <property type="evidence" value="ECO:0007669"/>
    <property type="project" value="UniProtKB-KW"/>
</dbReference>
<feature type="domain" description="RDRP core" evidence="3">
    <location>
        <begin position="449"/>
        <end position="1114"/>
    </location>
</feature>